<keyword evidence="1" id="KW-1133">Transmembrane helix</keyword>
<sequence length="72" mass="8137">MPFAVISGTGNWVPSSSLLYIVLILGALLTAGVAMSAFSFYDDYYWGDEDFRDQLRFHPSNRNSSNQKTRKI</sequence>
<evidence type="ECO:0000313" key="2">
    <source>
        <dbReference type="EMBL" id="KGG22488.1"/>
    </source>
</evidence>
<reference evidence="3" key="1">
    <citation type="journal article" date="2014" name="Sci. Data">
        <title>Genomes of diverse isolates of the marine cyanobacterium Prochlorococcus.</title>
        <authorList>
            <person name="Biller S."/>
            <person name="Berube P."/>
            <person name="Thompson J."/>
            <person name="Kelly L."/>
            <person name="Roggensack S."/>
            <person name="Awad L."/>
            <person name="Roache-Johnson K."/>
            <person name="Ding H."/>
            <person name="Giovannoni S.J."/>
            <person name="Moore L.R."/>
            <person name="Chisholm S.W."/>
        </authorList>
    </citation>
    <scope>NUCLEOTIDE SEQUENCE [LARGE SCALE GENOMIC DNA]</scope>
    <source>
        <strain evidence="3">PAC1</strain>
    </source>
</reference>
<dbReference type="EMBL" id="JNAX01000001">
    <property type="protein sequence ID" value="KGG22488.1"/>
    <property type="molecule type" value="Genomic_DNA"/>
</dbReference>
<name>A0A0A2C837_PROMR</name>
<feature type="transmembrane region" description="Helical" evidence="1">
    <location>
        <begin position="18"/>
        <end position="41"/>
    </location>
</feature>
<keyword evidence="1" id="KW-0472">Membrane</keyword>
<accession>A0A0A2C837</accession>
<evidence type="ECO:0000256" key="1">
    <source>
        <dbReference type="SAM" id="Phobius"/>
    </source>
</evidence>
<keyword evidence="1" id="KW-0812">Transmembrane</keyword>
<organism evidence="2 3">
    <name type="scientific">Prochlorococcus marinus str. PAC1</name>
    <dbReference type="NCBI Taxonomy" id="59924"/>
    <lineage>
        <taxon>Bacteria</taxon>
        <taxon>Bacillati</taxon>
        <taxon>Cyanobacteriota</taxon>
        <taxon>Cyanophyceae</taxon>
        <taxon>Synechococcales</taxon>
        <taxon>Prochlorococcaceae</taxon>
        <taxon>Prochlorococcus</taxon>
    </lineage>
</organism>
<dbReference type="Proteomes" id="UP000030392">
    <property type="component" value="Unassembled WGS sequence"/>
</dbReference>
<comment type="caution">
    <text evidence="2">The sequence shown here is derived from an EMBL/GenBank/DDBJ whole genome shotgun (WGS) entry which is preliminary data.</text>
</comment>
<evidence type="ECO:0000313" key="3">
    <source>
        <dbReference type="Proteomes" id="UP000030392"/>
    </source>
</evidence>
<dbReference type="RefSeq" id="WP_036904027.1">
    <property type="nucleotide sequence ID" value="NZ_CP138967.1"/>
</dbReference>
<protein>
    <submittedName>
        <fullName evidence="2">Uncharacterized protein</fullName>
    </submittedName>
</protein>
<proteinExistence type="predicted"/>
<gene>
    <name evidence="2" type="ORF">EV03_0005</name>
</gene>
<dbReference type="AlphaFoldDB" id="A0A0A2C837"/>